<dbReference type="InterPro" id="IPR036259">
    <property type="entry name" value="MFS_trans_sf"/>
</dbReference>
<reference evidence="8 9" key="1">
    <citation type="journal article" date="2019" name="Int. J. Syst. Evol. Microbiol.">
        <title>Clostridium fermenticellae sp. nov., isolated from the mud in a fermentation cellar for the production of the Chinese liquor, baijiu.</title>
        <authorList>
            <person name="Xu P.X."/>
            <person name="Chai L.J."/>
            <person name="Qiu T."/>
            <person name="Zhang X.J."/>
            <person name="Lu Z.M."/>
            <person name="Xiao C."/>
            <person name="Wang S.T."/>
            <person name="Shen C.H."/>
            <person name="Shi J.S."/>
            <person name="Xu Z.H."/>
        </authorList>
    </citation>
    <scope>NUCLEOTIDE SEQUENCE [LARGE SCALE GENOMIC DNA]</scope>
    <source>
        <strain evidence="8 9">JN500901</strain>
    </source>
</reference>
<dbReference type="InterPro" id="IPR005829">
    <property type="entry name" value="Sugar_transporter_CS"/>
</dbReference>
<dbReference type="PROSITE" id="PS50850">
    <property type="entry name" value="MFS"/>
    <property type="match status" value="1"/>
</dbReference>
<keyword evidence="3 6" id="KW-0812">Transmembrane</keyword>
<keyword evidence="9" id="KW-1185">Reference proteome</keyword>
<feature type="transmembrane region" description="Helical" evidence="6">
    <location>
        <begin position="147"/>
        <end position="169"/>
    </location>
</feature>
<feature type="transmembrane region" description="Helical" evidence="6">
    <location>
        <begin position="112"/>
        <end position="135"/>
    </location>
</feature>
<feature type="domain" description="Major facilitator superfamily (MFS) profile" evidence="7">
    <location>
        <begin position="23"/>
        <end position="440"/>
    </location>
</feature>
<feature type="transmembrane region" description="Helical" evidence="6">
    <location>
        <begin position="259"/>
        <end position="280"/>
    </location>
</feature>
<keyword evidence="5 6" id="KW-0472">Membrane</keyword>
<evidence type="ECO:0000313" key="8">
    <source>
        <dbReference type="EMBL" id="AYD40393.1"/>
    </source>
</evidence>
<dbReference type="Gene3D" id="1.20.1250.20">
    <property type="entry name" value="MFS general substrate transporter like domains"/>
    <property type="match status" value="1"/>
</dbReference>
<evidence type="ECO:0000313" key="9">
    <source>
        <dbReference type="Proteomes" id="UP000266301"/>
    </source>
</evidence>
<comment type="subcellular location">
    <subcellularLocation>
        <location evidence="1">Cell membrane</location>
        <topology evidence="1">Multi-pass membrane protein</topology>
    </subcellularLocation>
</comment>
<feature type="transmembrane region" description="Helical" evidence="6">
    <location>
        <begin position="175"/>
        <end position="192"/>
    </location>
</feature>
<feature type="transmembrane region" description="Helical" evidence="6">
    <location>
        <begin position="23"/>
        <end position="49"/>
    </location>
</feature>
<dbReference type="OrthoDB" id="9787026at2"/>
<evidence type="ECO:0000256" key="6">
    <source>
        <dbReference type="SAM" id="Phobius"/>
    </source>
</evidence>
<dbReference type="PANTHER" id="PTHR23511:SF34">
    <property type="entry name" value="SYNAPTIC VESICLE GLYCOPROTEIN 2"/>
    <property type="match status" value="1"/>
</dbReference>
<accession>A0A386H4D1</accession>
<dbReference type="EMBL" id="CP032416">
    <property type="protein sequence ID" value="AYD40393.1"/>
    <property type="molecule type" value="Genomic_DNA"/>
</dbReference>
<name>A0A386H4D1_9CLOT</name>
<dbReference type="KEGG" id="cfer:D4Z93_07595"/>
<dbReference type="InterPro" id="IPR005828">
    <property type="entry name" value="MFS_sugar_transport-like"/>
</dbReference>
<keyword evidence="2" id="KW-0813">Transport</keyword>
<feature type="transmembrane region" description="Helical" evidence="6">
    <location>
        <begin position="417"/>
        <end position="437"/>
    </location>
</feature>
<feature type="transmembrane region" description="Helical" evidence="6">
    <location>
        <begin position="386"/>
        <end position="405"/>
    </location>
</feature>
<evidence type="ECO:0000256" key="2">
    <source>
        <dbReference type="ARBA" id="ARBA00022448"/>
    </source>
</evidence>
<feature type="transmembrane region" description="Helical" evidence="6">
    <location>
        <begin position="349"/>
        <end position="374"/>
    </location>
</feature>
<dbReference type="Proteomes" id="UP000266301">
    <property type="component" value="Chromosome"/>
</dbReference>
<evidence type="ECO:0000259" key="7">
    <source>
        <dbReference type="PROSITE" id="PS50850"/>
    </source>
</evidence>
<evidence type="ECO:0000256" key="3">
    <source>
        <dbReference type="ARBA" id="ARBA00022692"/>
    </source>
</evidence>
<evidence type="ECO:0000256" key="5">
    <source>
        <dbReference type="ARBA" id="ARBA00023136"/>
    </source>
</evidence>
<dbReference type="SUPFAM" id="SSF103473">
    <property type="entry name" value="MFS general substrate transporter"/>
    <property type="match status" value="1"/>
</dbReference>
<feature type="transmembrane region" description="Helical" evidence="6">
    <location>
        <begin position="300"/>
        <end position="319"/>
    </location>
</feature>
<dbReference type="RefSeq" id="WP_119972062.1">
    <property type="nucleotide sequence ID" value="NZ_CP032416.1"/>
</dbReference>
<protein>
    <submittedName>
        <fullName evidence="8">MFS transporter</fullName>
    </submittedName>
</protein>
<feature type="transmembrane region" description="Helical" evidence="6">
    <location>
        <begin position="326"/>
        <end position="343"/>
    </location>
</feature>
<feature type="transmembrane region" description="Helical" evidence="6">
    <location>
        <begin position="61"/>
        <end position="81"/>
    </location>
</feature>
<dbReference type="AlphaFoldDB" id="A0A386H4D1"/>
<feature type="transmembrane region" description="Helical" evidence="6">
    <location>
        <begin position="88"/>
        <end position="106"/>
    </location>
</feature>
<dbReference type="CDD" id="cd17316">
    <property type="entry name" value="MFS_SV2_like"/>
    <property type="match status" value="1"/>
</dbReference>
<dbReference type="GO" id="GO:0005886">
    <property type="term" value="C:plasma membrane"/>
    <property type="evidence" value="ECO:0007669"/>
    <property type="project" value="UniProtKB-SubCell"/>
</dbReference>
<dbReference type="PANTHER" id="PTHR23511">
    <property type="entry name" value="SYNAPTIC VESICLE GLYCOPROTEIN 2"/>
    <property type="match status" value="1"/>
</dbReference>
<organism evidence="8 9">
    <name type="scientific">Clostridium fermenticellae</name>
    <dbReference type="NCBI Taxonomy" id="2068654"/>
    <lineage>
        <taxon>Bacteria</taxon>
        <taxon>Bacillati</taxon>
        <taxon>Bacillota</taxon>
        <taxon>Clostridia</taxon>
        <taxon>Eubacteriales</taxon>
        <taxon>Clostridiaceae</taxon>
        <taxon>Clostridium</taxon>
    </lineage>
</organism>
<gene>
    <name evidence="8" type="ORF">D4Z93_07595</name>
</gene>
<dbReference type="Pfam" id="PF00083">
    <property type="entry name" value="Sugar_tr"/>
    <property type="match status" value="1"/>
</dbReference>
<dbReference type="PROSITE" id="PS00217">
    <property type="entry name" value="SUGAR_TRANSPORT_2"/>
    <property type="match status" value="1"/>
</dbReference>
<sequence>MSEVNCICEKMDYVPISKLHYKILWLIGLGIFLDGFDVYLAGGVLGVLLKSNWSTISLNATFISVTFIGLLIGSLLTGFLGDHFGRKFSYQLNLLIFGGASLIAAFSPNMIFLIVLRGIMGIGLGAEIVTGYALLGEFVPSKTRGKWVSMLSLITNVSTPAAAFLGYIIIPRFGWRWMFVFVGVFSLIVWILRRDMPESPRWYESKGMHEDAERIIDAFYKQAEIESSTSIDKPNVVKTKKSSNEDTGRFLDLFKKDMISRTIVGCVVLIAVNTLIYTFVSWAPTFFLRKGINVSKSLGYTTIMMVGAPLGALIGGFIVDKFGRKWCITLFMLAAGALGYAYASQTTMWTILTLGFFLTVIIYILLTLGLAIYVPELFPTNIRFRGSGFCNAVGRLATIFSPYVVASILKNYDTKAVFTVLGILLIIIAFIIAIFGIETKQKSLDEI</sequence>
<dbReference type="GO" id="GO:0022857">
    <property type="term" value="F:transmembrane transporter activity"/>
    <property type="evidence" value="ECO:0007669"/>
    <property type="project" value="InterPro"/>
</dbReference>
<proteinExistence type="predicted"/>
<keyword evidence="4 6" id="KW-1133">Transmembrane helix</keyword>
<evidence type="ECO:0000256" key="4">
    <source>
        <dbReference type="ARBA" id="ARBA00022989"/>
    </source>
</evidence>
<dbReference type="InterPro" id="IPR020846">
    <property type="entry name" value="MFS_dom"/>
</dbReference>
<evidence type="ECO:0000256" key="1">
    <source>
        <dbReference type="ARBA" id="ARBA00004651"/>
    </source>
</evidence>